<name>A0A5M3X511_9ACTN</name>
<dbReference type="Pfam" id="PF11716">
    <property type="entry name" value="MDMPI_N"/>
    <property type="match status" value="1"/>
</dbReference>
<dbReference type="EMBL" id="BLAE01000082">
    <property type="protein sequence ID" value="GES15712.1"/>
    <property type="molecule type" value="Genomic_DNA"/>
</dbReference>
<dbReference type="Gene3D" id="3.30.1050.20">
    <property type="match status" value="1"/>
</dbReference>
<dbReference type="InterPro" id="IPR036527">
    <property type="entry name" value="SCP2_sterol-bd_dom_sf"/>
</dbReference>
<accession>A0A5M3X511</accession>
<evidence type="ECO:0000313" key="4">
    <source>
        <dbReference type="Proteomes" id="UP000331127"/>
    </source>
</evidence>
<feature type="domain" description="Mycothiol-dependent maleylpyruvate isomerase metal-binding" evidence="2">
    <location>
        <begin position="12"/>
        <end position="147"/>
    </location>
</feature>
<feature type="region of interest" description="Disordered" evidence="1">
    <location>
        <begin position="223"/>
        <end position="257"/>
    </location>
</feature>
<dbReference type="InterPro" id="IPR024344">
    <property type="entry name" value="MDMPI_metal-binding"/>
</dbReference>
<dbReference type="Proteomes" id="UP000331127">
    <property type="component" value="Unassembled WGS sequence"/>
</dbReference>
<evidence type="ECO:0000313" key="3">
    <source>
        <dbReference type="EMBL" id="GES15712.1"/>
    </source>
</evidence>
<dbReference type="RefSeq" id="WP_155360810.1">
    <property type="nucleotide sequence ID" value="NZ_BAAAHL010000051.1"/>
</dbReference>
<keyword evidence="3" id="KW-0670">Pyruvate</keyword>
<comment type="caution">
    <text evidence="3">The sequence shown here is derived from an EMBL/GenBank/DDBJ whole genome shotgun (WGS) entry which is preliminary data.</text>
</comment>
<dbReference type="SUPFAM" id="SSF109854">
    <property type="entry name" value="DinB/YfiT-like putative metalloenzymes"/>
    <property type="match status" value="1"/>
</dbReference>
<protein>
    <submittedName>
        <fullName evidence="3">Maleylpyruvate isomerase</fullName>
    </submittedName>
</protein>
<dbReference type="OrthoDB" id="5118203at2"/>
<evidence type="ECO:0000256" key="1">
    <source>
        <dbReference type="SAM" id="MobiDB-lite"/>
    </source>
</evidence>
<keyword evidence="3" id="KW-0413">Isomerase</keyword>
<organism evidence="3 4">
    <name type="scientific">Acrocarpospora macrocephala</name>
    <dbReference type="NCBI Taxonomy" id="150177"/>
    <lineage>
        <taxon>Bacteria</taxon>
        <taxon>Bacillati</taxon>
        <taxon>Actinomycetota</taxon>
        <taxon>Actinomycetes</taxon>
        <taxon>Streptosporangiales</taxon>
        <taxon>Streptosporangiaceae</taxon>
        <taxon>Acrocarpospora</taxon>
    </lineage>
</organism>
<dbReference type="AlphaFoldDB" id="A0A5M3X511"/>
<reference evidence="3 4" key="1">
    <citation type="submission" date="2019-10" db="EMBL/GenBank/DDBJ databases">
        <title>Whole genome shotgun sequence of Acrocarpospora macrocephala NBRC 16266.</title>
        <authorList>
            <person name="Ichikawa N."/>
            <person name="Kimura A."/>
            <person name="Kitahashi Y."/>
            <person name="Komaki H."/>
            <person name="Oguchi A."/>
        </authorList>
    </citation>
    <scope>NUCLEOTIDE SEQUENCE [LARGE SCALE GENOMIC DNA]</scope>
    <source>
        <strain evidence="3 4">NBRC 16266</strain>
    </source>
</reference>
<evidence type="ECO:0000259" key="2">
    <source>
        <dbReference type="Pfam" id="PF11716"/>
    </source>
</evidence>
<dbReference type="Gene3D" id="1.20.120.450">
    <property type="entry name" value="dinb family like domain"/>
    <property type="match status" value="1"/>
</dbReference>
<sequence>MSVLDTYQNQLTASTERLITTVAALTDADVLAPSRLPGWSRGHVITHVARSGDSLINLFTWARTGVPTPQYPNMDVRNADIEAGAGRPAKEQLADLEESADRFAAAAGEMTESDWTVMVGAMTGGNHPAWYVLMRRLREVEIHHGDLDRGYDWPDWPEQYVVWDFHDTMRSWTPGSGPVSEIRVVASDEAHDETWTGLGEGPSVQGSRRDLLAWLTGRTTGHRLTASGPLPAPPSWPFQAAPPGLPAQIPDSWPPAL</sequence>
<proteinExistence type="predicted"/>
<dbReference type="InterPro" id="IPR034660">
    <property type="entry name" value="DinB/YfiT-like"/>
</dbReference>
<dbReference type="SUPFAM" id="SSF55718">
    <property type="entry name" value="SCP-like"/>
    <property type="match status" value="1"/>
</dbReference>
<dbReference type="GO" id="GO:0046872">
    <property type="term" value="F:metal ion binding"/>
    <property type="evidence" value="ECO:0007669"/>
    <property type="project" value="InterPro"/>
</dbReference>
<gene>
    <name evidence="3" type="ORF">Amac_093100</name>
</gene>
<dbReference type="GO" id="GO:0016853">
    <property type="term" value="F:isomerase activity"/>
    <property type="evidence" value="ECO:0007669"/>
    <property type="project" value="UniProtKB-KW"/>
</dbReference>
<dbReference type="InterPro" id="IPR017517">
    <property type="entry name" value="Maleyloyr_isom"/>
</dbReference>
<dbReference type="NCBIfam" id="TIGR03083">
    <property type="entry name" value="maleylpyruvate isomerase family mycothiol-dependent enzyme"/>
    <property type="match status" value="1"/>
</dbReference>
<keyword evidence="4" id="KW-1185">Reference proteome</keyword>